<feature type="region of interest" description="Disordered" evidence="1">
    <location>
        <begin position="1"/>
        <end position="29"/>
    </location>
</feature>
<proteinExistence type="predicted"/>
<reference evidence="3" key="1">
    <citation type="journal article" date="2019" name="Int. J. Syst. Evol. Microbiol.">
        <title>The Global Catalogue of Microorganisms (GCM) 10K type strain sequencing project: providing services to taxonomists for standard genome sequencing and annotation.</title>
        <authorList>
            <consortium name="The Broad Institute Genomics Platform"/>
            <consortium name="The Broad Institute Genome Sequencing Center for Infectious Disease"/>
            <person name="Wu L."/>
            <person name="Ma J."/>
        </authorList>
    </citation>
    <scope>NUCLEOTIDE SEQUENCE [LARGE SCALE GENOMIC DNA]</scope>
    <source>
        <strain evidence="3">KCTC 62784</strain>
    </source>
</reference>
<gene>
    <name evidence="2" type="ORF">ACFODT_06110</name>
</gene>
<comment type="caution">
    <text evidence="2">The sequence shown here is derived from an EMBL/GenBank/DDBJ whole genome shotgun (WGS) entry which is preliminary data.</text>
</comment>
<protein>
    <submittedName>
        <fullName evidence="2">Uncharacterized protein</fullName>
    </submittedName>
</protein>
<dbReference type="RefSeq" id="WP_123016399.1">
    <property type="nucleotide sequence ID" value="NZ_AP024911.1"/>
</dbReference>
<name>A0ABV7C9C6_9VIBR</name>
<keyword evidence="3" id="KW-1185">Reference proteome</keyword>
<dbReference type="EMBL" id="JBHRSE010000039">
    <property type="protein sequence ID" value="MFC3023391.1"/>
    <property type="molecule type" value="Genomic_DNA"/>
</dbReference>
<feature type="compositionally biased region" description="Polar residues" evidence="1">
    <location>
        <begin position="9"/>
        <end position="22"/>
    </location>
</feature>
<evidence type="ECO:0000256" key="1">
    <source>
        <dbReference type="SAM" id="MobiDB-lite"/>
    </source>
</evidence>
<evidence type="ECO:0000313" key="2">
    <source>
        <dbReference type="EMBL" id="MFC3023391.1"/>
    </source>
</evidence>
<evidence type="ECO:0000313" key="3">
    <source>
        <dbReference type="Proteomes" id="UP001595384"/>
    </source>
</evidence>
<organism evidence="2 3">
    <name type="scientific">Vibrio zhugei</name>
    <dbReference type="NCBI Taxonomy" id="2479546"/>
    <lineage>
        <taxon>Bacteria</taxon>
        <taxon>Pseudomonadati</taxon>
        <taxon>Pseudomonadota</taxon>
        <taxon>Gammaproteobacteria</taxon>
        <taxon>Vibrionales</taxon>
        <taxon>Vibrionaceae</taxon>
        <taxon>Vibrio</taxon>
    </lineage>
</organism>
<sequence length="128" mass="13801">MNPVGTGTAHLNSAQAVKTHTSTHLEQKKVEVDPDFSLVEHDKNSDKVSLSKQGQALMKTLEHIDETGSLSMPKEKSLSDKVESFTYGALGLDRPDEIKKKTEEDSSYSAGKYLKAAATIGGILLAVV</sequence>
<dbReference type="Proteomes" id="UP001595384">
    <property type="component" value="Unassembled WGS sequence"/>
</dbReference>
<accession>A0ABV7C9C6</accession>